<dbReference type="AlphaFoldDB" id="A0A9W6L6W3"/>
<feature type="domain" description="Hydantoinase B/oxoprolinase" evidence="1">
    <location>
        <begin position="19"/>
        <end position="585"/>
    </location>
</feature>
<dbReference type="GO" id="GO:0017168">
    <property type="term" value="F:5-oxoprolinase (ATP-hydrolyzing) activity"/>
    <property type="evidence" value="ECO:0007669"/>
    <property type="project" value="TreeGrafter"/>
</dbReference>
<gene>
    <name evidence="2" type="ORF">GCM10017577_51550</name>
</gene>
<dbReference type="InterPro" id="IPR003692">
    <property type="entry name" value="Hydantoinase_B"/>
</dbReference>
<comment type="caution">
    <text evidence="2">The sequence shown here is derived from an EMBL/GenBank/DDBJ whole genome shotgun (WGS) entry which is preliminary data.</text>
</comment>
<name>A0A9W6L6W3_9PSEU</name>
<reference evidence="2" key="2">
    <citation type="submission" date="2023-01" db="EMBL/GenBank/DDBJ databases">
        <authorList>
            <person name="Sun Q."/>
            <person name="Evtushenko L."/>
        </authorList>
    </citation>
    <scope>NUCLEOTIDE SEQUENCE</scope>
    <source>
        <strain evidence="2">VKM Ac-1069</strain>
    </source>
</reference>
<dbReference type="GO" id="GO:0005829">
    <property type="term" value="C:cytosol"/>
    <property type="evidence" value="ECO:0007669"/>
    <property type="project" value="TreeGrafter"/>
</dbReference>
<accession>A0A9W6L6W3</accession>
<dbReference type="Pfam" id="PF02538">
    <property type="entry name" value="Hydantoinase_B"/>
    <property type="match status" value="1"/>
</dbReference>
<reference evidence="2" key="1">
    <citation type="journal article" date="2014" name="Int. J. Syst. Evol. Microbiol.">
        <title>Complete genome sequence of Corynebacterium casei LMG S-19264T (=DSM 44701T), isolated from a smear-ripened cheese.</title>
        <authorList>
            <consortium name="US DOE Joint Genome Institute (JGI-PGF)"/>
            <person name="Walter F."/>
            <person name="Albersmeier A."/>
            <person name="Kalinowski J."/>
            <person name="Ruckert C."/>
        </authorList>
    </citation>
    <scope>NUCLEOTIDE SEQUENCE</scope>
    <source>
        <strain evidence="2">VKM Ac-1069</strain>
    </source>
</reference>
<evidence type="ECO:0000313" key="3">
    <source>
        <dbReference type="Proteomes" id="UP001143463"/>
    </source>
</evidence>
<evidence type="ECO:0000259" key="1">
    <source>
        <dbReference type="Pfam" id="PF02538"/>
    </source>
</evidence>
<dbReference type="PANTHER" id="PTHR11365">
    <property type="entry name" value="5-OXOPROLINASE RELATED"/>
    <property type="match status" value="1"/>
</dbReference>
<dbReference type="GO" id="GO:0006749">
    <property type="term" value="P:glutathione metabolic process"/>
    <property type="evidence" value="ECO:0007669"/>
    <property type="project" value="TreeGrafter"/>
</dbReference>
<proteinExistence type="predicted"/>
<dbReference type="InterPro" id="IPR045079">
    <property type="entry name" value="Oxoprolinase-like"/>
</dbReference>
<sequence length="639" mass="68807">MTALRDLPAGEFEARYGGDRFTAGVLGNRMRYIVDHMCAGLLNTAFSPILRDWYDFGATISGPPEQGYPVSAVSNSLAVFLGTMGDAVRTTIVEYGPDEVAEGDVIIANDPYRIGNHVNDLCFIRPVFHQGRLVSFVTIRAHQLDMGGVVPAGFSATKRNSYENGLVISPMRLYAQDKPVRSTFHLIFDNARMAALLHPDMKSIYQALLLAERLILESVERYGVDAYLGAISYTCDASAEAMSTALRESLPDGIYEAEEGMDADGVDDTLTYRLRMRIAKHADRVEVDLSGTSEQARTSINASALDAKTAVVVGLKMLLDQASPFNSGSFRAVDLVVPPGTFCSATPPDGCVFMYGEVSMLVLNAVYRALSQVLGENAVGGDFGSMMMHNASGVRDDGTPWAAVGDCGGEHGPWGASRAGDGDSYSVSQLVNCIDPATEATEASAPVVLLRKEYAVDTAGAGAHRGGAAVRRDTLFLLAGEHWSSPLHTRSPSGTGVHGGADGVAQACWMFPPESFDVAAAQDLLGTGPEVYAGSQPIGGVLHPDTKCLDPEGEYHYFASSPLWRTTPRTIFRYQTAGGGGWGDPWSRDPERVLRDVRDEYVSIEGARRDYGVVVEGDPARYPEQLRIDHKATVLLRAR</sequence>
<dbReference type="RefSeq" id="WP_037051293.1">
    <property type="nucleotide sequence ID" value="NZ_BAAAUZ010000064.1"/>
</dbReference>
<dbReference type="PANTHER" id="PTHR11365:SF23">
    <property type="entry name" value="HYPOTHETICAL 5-OXOPROLINASE (EUROFUNG)-RELATED"/>
    <property type="match status" value="1"/>
</dbReference>
<organism evidence="2 3">
    <name type="scientific">Pseudonocardia halophobica</name>
    <dbReference type="NCBI Taxonomy" id="29401"/>
    <lineage>
        <taxon>Bacteria</taxon>
        <taxon>Bacillati</taxon>
        <taxon>Actinomycetota</taxon>
        <taxon>Actinomycetes</taxon>
        <taxon>Pseudonocardiales</taxon>
        <taxon>Pseudonocardiaceae</taxon>
        <taxon>Pseudonocardia</taxon>
    </lineage>
</organism>
<keyword evidence="3" id="KW-1185">Reference proteome</keyword>
<dbReference type="Proteomes" id="UP001143463">
    <property type="component" value="Unassembled WGS sequence"/>
</dbReference>
<evidence type="ECO:0000313" key="2">
    <source>
        <dbReference type="EMBL" id="GLL14010.1"/>
    </source>
</evidence>
<dbReference type="EMBL" id="BSFQ01000027">
    <property type="protein sequence ID" value="GLL14010.1"/>
    <property type="molecule type" value="Genomic_DNA"/>
</dbReference>
<protein>
    <submittedName>
        <fullName evidence="2">N-methylhydantoinase</fullName>
    </submittedName>
</protein>